<feature type="chain" id="PRO_5040424465" description="Secreted protein" evidence="1">
    <location>
        <begin position="26"/>
        <end position="86"/>
    </location>
</feature>
<keyword evidence="3" id="KW-1185">Reference proteome</keyword>
<reference evidence="2" key="1">
    <citation type="journal article" date="2021" name="Nat. Commun.">
        <title>Genetic determinants of endophytism in the Arabidopsis root mycobiome.</title>
        <authorList>
            <person name="Mesny F."/>
            <person name="Miyauchi S."/>
            <person name="Thiergart T."/>
            <person name="Pickel B."/>
            <person name="Atanasova L."/>
            <person name="Karlsson M."/>
            <person name="Huettel B."/>
            <person name="Barry K.W."/>
            <person name="Haridas S."/>
            <person name="Chen C."/>
            <person name="Bauer D."/>
            <person name="Andreopoulos W."/>
            <person name="Pangilinan J."/>
            <person name="LaButti K."/>
            <person name="Riley R."/>
            <person name="Lipzen A."/>
            <person name="Clum A."/>
            <person name="Drula E."/>
            <person name="Henrissat B."/>
            <person name="Kohler A."/>
            <person name="Grigoriev I.V."/>
            <person name="Martin F.M."/>
            <person name="Hacquard S."/>
        </authorList>
    </citation>
    <scope>NUCLEOTIDE SEQUENCE</scope>
    <source>
        <strain evidence="2">MPI-SDFR-AT-0117</strain>
    </source>
</reference>
<comment type="caution">
    <text evidence="2">The sequence shown here is derived from an EMBL/GenBank/DDBJ whole genome shotgun (WGS) entry which is preliminary data.</text>
</comment>
<name>A0A9P8VH59_9PEZI</name>
<feature type="signal peptide" evidence="1">
    <location>
        <begin position="1"/>
        <end position="25"/>
    </location>
</feature>
<keyword evidence="1" id="KW-0732">Signal</keyword>
<dbReference type="AlphaFoldDB" id="A0A9P8VH59"/>
<accession>A0A9P8VH59</accession>
<gene>
    <name evidence="2" type="ORF">F5X68DRAFT_199314</name>
</gene>
<proteinExistence type="predicted"/>
<organism evidence="2 3">
    <name type="scientific">Plectosphaerella plurivora</name>
    <dbReference type="NCBI Taxonomy" id="936078"/>
    <lineage>
        <taxon>Eukaryota</taxon>
        <taxon>Fungi</taxon>
        <taxon>Dikarya</taxon>
        <taxon>Ascomycota</taxon>
        <taxon>Pezizomycotina</taxon>
        <taxon>Sordariomycetes</taxon>
        <taxon>Hypocreomycetidae</taxon>
        <taxon>Glomerellales</taxon>
        <taxon>Plectosphaerellaceae</taxon>
        <taxon>Plectosphaerella</taxon>
    </lineage>
</organism>
<sequence>MLNHGCSWCCWCLWTSSFFPCPGDAVFIPDSSPEGAHVSMSLDLDLFPSRPRASRIKPHVMGCVYAHSFTSTLLSILFPGFDAAKG</sequence>
<evidence type="ECO:0000256" key="1">
    <source>
        <dbReference type="SAM" id="SignalP"/>
    </source>
</evidence>
<evidence type="ECO:0000313" key="3">
    <source>
        <dbReference type="Proteomes" id="UP000770015"/>
    </source>
</evidence>
<dbReference type="Proteomes" id="UP000770015">
    <property type="component" value="Unassembled WGS sequence"/>
</dbReference>
<protein>
    <recommendedName>
        <fullName evidence="4">Secreted protein</fullName>
    </recommendedName>
</protein>
<evidence type="ECO:0008006" key="4">
    <source>
        <dbReference type="Google" id="ProtNLM"/>
    </source>
</evidence>
<evidence type="ECO:0000313" key="2">
    <source>
        <dbReference type="EMBL" id="KAH6693545.1"/>
    </source>
</evidence>
<dbReference type="EMBL" id="JAGSXJ010000003">
    <property type="protein sequence ID" value="KAH6693545.1"/>
    <property type="molecule type" value="Genomic_DNA"/>
</dbReference>